<feature type="domain" description="Mur ligase C-terminal" evidence="9">
    <location>
        <begin position="294"/>
        <end position="410"/>
    </location>
</feature>
<accession>A0ABP7XCD4</accession>
<dbReference type="Gene3D" id="3.40.1190.10">
    <property type="entry name" value="Mur-like, catalytic domain"/>
    <property type="match status" value="1"/>
</dbReference>
<keyword evidence="12" id="KW-1185">Reference proteome</keyword>
<dbReference type="SUPFAM" id="SSF53623">
    <property type="entry name" value="MurD-like peptide ligases, catalytic domain"/>
    <property type="match status" value="1"/>
</dbReference>
<evidence type="ECO:0000256" key="5">
    <source>
        <dbReference type="ARBA" id="ARBA00022741"/>
    </source>
</evidence>
<evidence type="ECO:0000256" key="4">
    <source>
        <dbReference type="ARBA" id="ARBA00022598"/>
    </source>
</evidence>
<name>A0ABP7XCD4_9ACTN</name>
<evidence type="ECO:0000259" key="9">
    <source>
        <dbReference type="Pfam" id="PF02875"/>
    </source>
</evidence>
<dbReference type="Pfam" id="PF02875">
    <property type="entry name" value="Mur_ligase_C"/>
    <property type="match status" value="1"/>
</dbReference>
<dbReference type="InterPro" id="IPR036565">
    <property type="entry name" value="Mur-like_cat_sf"/>
</dbReference>
<comment type="subcellular location">
    <subcellularLocation>
        <location evidence="1 7 8">Cytoplasm</location>
    </subcellularLocation>
</comment>
<feature type="binding site" evidence="7">
    <location>
        <begin position="115"/>
        <end position="121"/>
    </location>
    <ligand>
        <name>ATP</name>
        <dbReference type="ChEBI" id="CHEBI:30616"/>
    </ligand>
</feature>
<evidence type="ECO:0000256" key="8">
    <source>
        <dbReference type="RuleBase" id="RU003664"/>
    </source>
</evidence>
<proteinExistence type="inferred from homology"/>
<dbReference type="PANTHER" id="PTHR43692:SF1">
    <property type="entry name" value="UDP-N-ACETYLMURAMOYLALANINE--D-GLUTAMATE LIGASE"/>
    <property type="match status" value="1"/>
</dbReference>
<dbReference type="InterPro" id="IPR036615">
    <property type="entry name" value="Mur_ligase_C_dom_sf"/>
</dbReference>
<feature type="domain" description="Mur ligase central" evidence="10">
    <location>
        <begin position="113"/>
        <end position="222"/>
    </location>
</feature>
<keyword evidence="4 7" id="KW-0436">Ligase</keyword>
<comment type="similarity">
    <text evidence="7">Belongs to the MurCDEF family.</text>
</comment>
<keyword evidence="6 7" id="KW-0067">ATP-binding</keyword>
<evidence type="ECO:0000256" key="2">
    <source>
        <dbReference type="ARBA" id="ARBA00004752"/>
    </source>
</evidence>
<keyword evidence="7 8" id="KW-0573">Peptidoglycan synthesis</keyword>
<keyword evidence="3 7" id="KW-0963">Cytoplasm</keyword>
<evidence type="ECO:0000256" key="3">
    <source>
        <dbReference type="ARBA" id="ARBA00022490"/>
    </source>
</evidence>
<evidence type="ECO:0000256" key="1">
    <source>
        <dbReference type="ARBA" id="ARBA00004496"/>
    </source>
</evidence>
<evidence type="ECO:0000256" key="7">
    <source>
        <dbReference type="HAMAP-Rule" id="MF_00639"/>
    </source>
</evidence>
<keyword evidence="7 8" id="KW-0961">Cell wall biogenesis/degradation</keyword>
<comment type="caution">
    <text evidence="11">The sequence shown here is derived from an EMBL/GenBank/DDBJ whole genome shotgun (WGS) entry which is preliminary data.</text>
</comment>
<keyword evidence="7 8" id="KW-0131">Cell cycle</keyword>
<dbReference type="InterPro" id="IPR004101">
    <property type="entry name" value="Mur_ligase_C"/>
</dbReference>
<dbReference type="PANTHER" id="PTHR43692">
    <property type="entry name" value="UDP-N-ACETYLMURAMOYLALANINE--D-GLUTAMATE LIGASE"/>
    <property type="match status" value="1"/>
</dbReference>
<dbReference type="Proteomes" id="UP001501495">
    <property type="component" value="Unassembled WGS sequence"/>
</dbReference>
<dbReference type="GO" id="GO:0016874">
    <property type="term" value="F:ligase activity"/>
    <property type="evidence" value="ECO:0007669"/>
    <property type="project" value="UniProtKB-KW"/>
</dbReference>
<keyword evidence="5 7" id="KW-0547">Nucleotide-binding</keyword>
<dbReference type="InterPro" id="IPR013221">
    <property type="entry name" value="Mur_ligase_cen"/>
</dbReference>
<dbReference type="RefSeq" id="WP_344731866.1">
    <property type="nucleotide sequence ID" value="NZ_BAAAZH010000006.1"/>
</dbReference>
<comment type="catalytic activity">
    <reaction evidence="7 8">
        <text>UDP-N-acetyl-alpha-D-muramoyl-L-alanine + D-glutamate + ATP = UDP-N-acetyl-alpha-D-muramoyl-L-alanyl-D-glutamate + ADP + phosphate + H(+)</text>
        <dbReference type="Rhea" id="RHEA:16429"/>
        <dbReference type="ChEBI" id="CHEBI:15378"/>
        <dbReference type="ChEBI" id="CHEBI:29986"/>
        <dbReference type="ChEBI" id="CHEBI:30616"/>
        <dbReference type="ChEBI" id="CHEBI:43474"/>
        <dbReference type="ChEBI" id="CHEBI:83898"/>
        <dbReference type="ChEBI" id="CHEBI:83900"/>
        <dbReference type="ChEBI" id="CHEBI:456216"/>
        <dbReference type="EC" id="6.3.2.9"/>
    </reaction>
</comment>
<dbReference type="Gene3D" id="3.90.190.20">
    <property type="entry name" value="Mur ligase, C-terminal domain"/>
    <property type="match status" value="1"/>
</dbReference>
<dbReference type="InterPro" id="IPR005762">
    <property type="entry name" value="MurD"/>
</dbReference>
<comment type="function">
    <text evidence="7 8">Cell wall formation. Catalyzes the addition of glutamate to the nucleotide precursor UDP-N-acetylmuramoyl-L-alanine (UMA).</text>
</comment>
<dbReference type="HAMAP" id="MF_00639">
    <property type="entry name" value="MurD"/>
    <property type="match status" value="1"/>
</dbReference>
<evidence type="ECO:0000259" key="10">
    <source>
        <dbReference type="Pfam" id="PF08245"/>
    </source>
</evidence>
<dbReference type="Pfam" id="PF08245">
    <property type="entry name" value="Mur_ligase_M"/>
    <property type="match status" value="1"/>
</dbReference>
<evidence type="ECO:0000256" key="6">
    <source>
        <dbReference type="ARBA" id="ARBA00022840"/>
    </source>
</evidence>
<protein>
    <recommendedName>
        <fullName evidence="7 8">UDP-N-acetylmuramoylalanine--D-glutamate ligase</fullName>
        <ecNumber evidence="7 8">6.3.2.9</ecNumber>
    </recommendedName>
    <alternativeName>
        <fullName evidence="7">D-glutamic acid-adding enzyme</fullName>
    </alternativeName>
    <alternativeName>
        <fullName evidence="7">UDP-N-acetylmuramoyl-L-alanyl-D-glutamate synthetase</fullName>
    </alternativeName>
</protein>
<comment type="pathway">
    <text evidence="2 7 8">Cell wall biogenesis; peptidoglycan biosynthesis.</text>
</comment>
<dbReference type="NCBIfam" id="TIGR01087">
    <property type="entry name" value="murD"/>
    <property type="match status" value="1"/>
</dbReference>
<dbReference type="EMBL" id="BAAAZH010000006">
    <property type="protein sequence ID" value="GAA4111487.1"/>
    <property type="molecule type" value="Genomic_DNA"/>
</dbReference>
<evidence type="ECO:0000313" key="11">
    <source>
        <dbReference type="EMBL" id="GAA4111487.1"/>
    </source>
</evidence>
<organism evidence="11 12">
    <name type="scientific">Nocardioides fonticola</name>
    <dbReference type="NCBI Taxonomy" id="450363"/>
    <lineage>
        <taxon>Bacteria</taxon>
        <taxon>Bacillati</taxon>
        <taxon>Actinomycetota</taxon>
        <taxon>Actinomycetes</taxon>
        <taxon>Propionibacteriales</taxon>
        <taxon>Nocardioidaceae</taxon>
        <taxon>Nocardioides</taxon>
    </lineage>
</organism>
<dbReference type="SUPFAM" id="SSF53244">
    <property type="entry name" value="MurD-like peptide ligases, peptide-binding domain"/>
    <property type="match status" value="1"/>
</dbReference>
<dbReference type="EC" id="6.3.2.9" evidence="7 8"/>
<keyword evidence="7 8" id="KW-0133">Cell shape</keyword>
<evidence type="ECO:0000313" key="12">
    <source>
        <dbReference type="Proteomes" id="UP001501495"/>
    </source>
</evidence>
<sequence length="441" mass="45283">MTALGFADLRGRMVGVWGLGVEGRATLRRLDAEGVVPAVLVDAHGGRTDDGREVLAADAAGLAALGACDVVIKSPGISPYDPPALEVAAGGADLVGGLGLWLAGAPRERVVCITGTKGKSTTSAIAGALATGLGARCVVGGNLGTPPWDPQADLPADPDVYIVETSSYQAHDLRLGPRVAVVTSLSQDHLTWHHGYETYVRDKLSLCTRPGVEVVLTPVGDPELERHAALLGPRRRTVPAARAAWTDALGVLGEHNVRNAALARAALVALGVPGADDDERVAAAAAGYVPLRSRLTPVGTVDGVAFVDDSLSTNVLPTLAAVDAFPGRRIALLVGGQDRGIDYAPLARGLAGRAGGLLVLTLPDNGPRIAAAFADHAPEVEVRAVDDLGEATAAAFAWARPGGVVLLSPAAPSFGRFRDYAERAEVFTAAVARLAALHPQP</sequence>
<reference evidence="12" key="1">
    <citation type="journal article" date="2019" name="Int. J. Syst. Evol. Microbiol.">
        <title>The Global Catalogue of Microorganisms (GCM) 10K type strain sequencing project: providing services to taxonomists for standard genome sequencing and annotation.</title>
        <authorList>
            <consortium name="The Broad Institute Genomics Platform"/>
            <consortium name="The Broad Institute Genome Sequencing Center for Infectious Disease"/>
            <person name="Wu L."/>
            <person name="Ma J."/>
        </authorList>
    </citation>
    <scope>NUCLEOTIDE SEQUENCE [LARGE SCALE GENOMIC DNA]</scope>
    <source>
        <strain evidence="12">JCM 16703</strain>
    </source>
</reference>
<gene>
    <name evidence="7 11" type="primary">murD</name>
    <name evidence="11" type="ORF">GCM10022215_07290</name>
</gene>
<keyword evidence="7 8" id="KW-0132">Cell division</keyword>